<evidence type="ECO:0000256" key="9">
    <source>
        <dbReference type="ARBA" id="ARBA00023295"/>
    </source>
</evidence>
<evidence type="ECO:0000256" key="8">
    <source>
        <dbReference type="ARBA" id="ARBA00023268"/>
    </source>
</evidence>
<comment type="similarity">
    <text evidence="2">Belongs to the FPG family.</text>
</comment>
<dbReference type="Gene3D" id="1.10.8.50">
    <property type="match status" value="1"/>
</dbReference>
<protein>
    <submittedName>
        <fullName evidence="11">Endonuclease</fullName>
    </submittedName>
</protein>
<keyword evidence="11" id="KW-0255">Endonuclease</keyword>
<evidence type="ECO:0000313" key="13">
    <source>
        <dbReference type="Proteomes" id="UP000292307"/>
    </source>
</evidence>
<dbReference type="GO" id="GO:0008270">
    <property type="term" value="F:zinc ion binding"/>
    <property type="evidence" value="ECO:0007669"/>
    <property type="project" value="InterPro"/>
</dbReference>
<dbReference type="GO" id="GO:0006284">
    <property type="term" value="P:base-excision repair"/>
    <property type="evidence" value="ECO:0007669"/>
    <property type="project" value="InterPro"/>
</dbReference>
<dbReference type="Pfam" id="PF01149">
    <property type="entry name" value="Fapy_DNA_glyco"/>
    <property type="match status" value="1"/>
</dbReference>
<dbReference type="SMART" id="SM01232">
    <property type="entry name" value="H2TH"/>
    <property type="match status" value="1"/>
</dbReference>
<evidence type="ECO:0000259" key="10">
    <source>
        <dbReference type="PROSITE" id="PS51068"/>
    </source>
</evidence>
<dbReference type="InterPro" id="IPR012319">
    <property type="entry name" value="FPG_cat"/>
</dbReference>
<name>A0A411X4K2_9BURK</name>
<dbReference type="Proteomes" id="UP000292307">
    <property type="component" value="Chromosome"/>
</dbReference>
<evidence type="ECO:0000256" key="6">
    <source>
        <dbReference type="ARBA" id="ARBA00023204"/>
    </source>
</evidence>
<keyword evidence="8" id="KW-0511">Multifunctional enzyme</keyword>
<dbReference type="Pfam" id="PF06831">
    <property type="entry name" value="H2TH"/>
    <property type="match status" value="1"/>
</dbReference>
<evidence type="ECO:0000256" key="7">
    <source>
        <dbReference type="ARBA" id="ARBA00023239"/>
    </source>
</evidence>
<keyword evidence="11" id="KW-0540">Nuclease</keyword>
<evidence type="ECO:0000256" key="4">
    <source>
        <dbReference type="ARBA" id="ARBA00022801"/>
    </source>
</evidence>
<dbReference type="PANTHER" id="PTHR22993:SF9">
    <property type="entry name" value="FORMAMIDOPYRIMIDINE-DNA GLYCOSYLASE"/>
    <property type="match status" value="1"/>
</dbReference>
<keyword evidence="13" id="KW-1185">Reference proteome</keyword>
<comment type="catalytic activity">
    <reaction evidence="1">
        <text>Hydrolysis of DNA containing ring-opened 7-methylguanine residues, releasing 2,6-diamino-4-hydroxy-5-(N-methyl)formamidopyrimidine.</text>
        <dbReference type="EC" id="3.2.2.23"/>
    </reaction>
</comment>
<proteinExistence type="inferred from homology"/>
<dbReference type="GO" id="GO:0008534">
    <property type="term" value="F:oxidized purine nucleobase lesion DNA N-glycosylase activity"/>
    <property type="evidence" value="ECO:0007669"/>
    <property type="project" value="UniProtKB-EC"/>
</dbReference>
<evidence type="ECO:0000313" key="14">
    <source>
        <dbReference type="Proteomes" id="UP000628442"/>
    </source>
</evidence>
<dbReference type="PANTHER" id="PTHR22993">
    <property type="entry name" value="FORMAMIDOPYRIMIDINE-DNA GLYCOSYLASE"/>
    <property type="match status" value="1"/>
</dbReference>
<dbReference type="InterPro" id="IPR010979">
    <property type="entry name" value="Ribosomal_uS13-like_H2TH"/>
</dbReference>
<evidence type="ECO:0000313" key="11">
    <source>
        <dbReference type="EMBL" id="GGY61357.1"/>
    </source>
</evidence>
<evidence type="ECO:0000256" key="1">
    <source>
        <dbReference type="ARBA" id="ARBA00001668"/>
    </source>
</evidence>
<dbReference type="AlphaFoldDB" id="A0A411X4K2"/>
<dbReference type="SMART" id="SM00898">
    <property type="entry name" value="Fapy_DNA_glyco"/>
    <property type="match status" value="1"/>
</dbReference>
<dbReference type="InterPro" id="IPR035937">
    <property type="entry name" value="FPG_N"/>
</dbReference>
<feature type="domain" description="Formamidopyrimidine-DNA glycosylase catalytic" evidence="10">
    <location>
        <begin position="2"/>
        <end position="96"/>
    </location>
</feature>
<dbReference type="RefSeq" id="WP_131147905.1">
    <property type="nucleotide sequence ID" value="NZ_CP036401.1"/>
</dbReference>
<dbReference type="Proteomes" id="UP000628442">
    <property type="component" value="Unassembled WGS sequence"/>
</dbReference>
<dbReference type="EMBL" id="CP036401">
    <property type="protein sequence ID" value="QBI03813.1"/>
    <property type="molecule type" value="Genomic_DNA"/>
</dbReference>
<keyword evidence="9" id="KW-0326">Glycosidase</keyword>
<dbReference type="SUPFAM" id="SSF46946">
    <property type="entry name" value="S13-like H2TH domain"/>
    <property type="match status" value="1"/>
</dbReference>
<reference evidence="11" key="1">
    <citation type="journal article" date="2014" name="Int. J. Syst. Evol. Microbiol.">
        <title>Complete genome sequence of Corynebacterium casei LMG S-19264T (=DSM 44701T), isolated from a smear-ripened cheese.</title>
        <authorList>
            <consortium name="US DOE Joint Genome Institute (JGI-PGF)"/>
            <person name="Walter F."/>
            <person name="Albersmeier A."/>
            <person name="Kalinowski J."/>
            <person name="Ruckert C."/>
        </authorList>
    </citation>
    <scope>NUCLEOTIDE SEQUENCE</scope>
    <source>
        <strain evidence="11">KCTC 12343</strain>
    </source>
</reference>
<organism evidence="11 14">
    <name type="scientific">Pseudoduganella albidiflava</name>
    <dbReference type="NCBI Taxonomy" id="321983"/>
    <lineage>
        <taxon>Bacteria</taxon>
        <taxon>Pseudomonadati</taxon>
        <taxon>Pseudomonadota</taxon>
        <taxon>Betaproteobacteria</taxon>
        <taxon>Burkholderiales</taxon>
        <taxon>Oxalobacteraceae</taxon>
        <taxon>Telluria group</taxon>
        <taxon>Pseudoduganella</taxon>
    </lineage>
</organism>
<evidence type="ECO:0000256" key="2">
    <source>
        <dbReference type="ARBA" id="ARBA00009409"/>
    </source>
</evidence>
<sequence>MPEGPSLVILKELARPFEGRTIAAAHGNSKAVPFDELPGQPILSLRTWGKHFLIELPLYTIRIHFLMFGSYRIDERKENSPERLGLAFEEGGELNFYTCAVKLLEGDLDAAYEWQADVMADAWKPAAALKKLRAKPDTLVCDALLDQEIFSGVGNIIKNEVLFRLKIHPASTVGALPAAKLRELVKHARQYSFEFLEWKKAFVLKQHWLAHTKRICPRCNIALHKAHLGKTKRRTFWCERCQKRYGPVL</sequence>
<accession>A0A411X4K2</accession>
<dbReference type="SUPFAM" id="SSF81624">
    <property type="entry name" value="N-terminal domain of MutM-like DNA repair proteins"/>
    <property type="match status" value="1"/>
</dbReference>
<gene>
    <name evidence="12" type="ORF">EYF70_25605</name>
    <name evidence="11" type="ORF">GCM10007387_49870</name>
</gene>
<dbReference type="GO" id="GO:0003684">
    <property type="term" value="F:damaged DNA binding"/>
    <property type="evidence" value="ECO:0007669"/>
    <property type="project" value="InterPro"/>
</dbReference>
<dbReference type="EMBL" id="BMWV01000015">
    <property type="protein sequence ID" value="GGY61357.1"/>
    <property type="molecule type" value="Genomic_DNA"/>
</dbReference>
<dbReference type="InterPro" id="IPR015886">
    <property type="entry name" value="H2TH_FPG"/>
</dbReference>
<dbReference type="PROSITE" id="PS51068">
    <property type="entry name" value="FPG_CAT"/>
    <property type="match status" value="1"/>
</dbReference>
<reference evidence="11" key="3">
    <citation type="submission" date="2022-12" db="EMBL/GenBank/DDBJ databases">
        <authorList>
            <person name="Sun Q."/>
            <person name="Kim S."/>
        </authorList>
    </citation>
    <scope>NUCLEOTIDE SEQUENCE</scope>
    <source>
        <strain evidence="11">KCTC 12343</strain>
    </source>
</reference>
<evidence type="ECO:0000256" key="5">
    <source>
        <dbReference type="ARBA" id="ARBA00023125"/>
    </source>
</evidence>
<keyword evidence="5" id="KW-0238">DNA-binding</keyword>
<keyword evidence="3" id="KW-0227">DNA damage</keyword>
<dbReference type="GO" id="GO:0016829">
    <property type="term" value="F:lyase activity"/>
    <property type="evidence" value="ECO:0007669"/>
    <property type="project" value="UniProtKB-KW"/>
</dbReference>
<keyword evidence="6" id="KW-0234">DNA repair</keyword>
<evidence type="ECO:0000256" key="3">
    <source>
        <dbReference type="ARBA" id="ARBA00022763"/>
    </source>
</evidence>
<reference evidence="12 13" key="2">
    <citation type="submission" date="2019-02" db="EMBL/GenBank/DDBJ databases">
        <title>Draft Genome Sequences of Six Type Strains of the Genus Massilia.</title>
        <authorList>
            <person name="Miess H."/>
            <person name="Frediansyhah A."/>
            <person name="Gross H."/>
        </authorList>
    </citation>
    <scope>NUCLEOTIDE SEQUENCE [LARGE SCALE GENOMIC DNA]</scope>
    <source>
        <strain evidence="12 13">DSM 17472</strain>
    </source>
</reference>
<dbReference type="GO" id="GO:0003906">
    <property type="term" value="F:DNA-(apurinic or apyrimidinic site) endonuclease activity"/>
    <property type="evidence" value="ECO:0007669"/>
    <property type="project" value="InterPro"/>
</dbReference>
<keyword evidence="7" id="KW-0456">Lyase</keyword>
<dbReference type="OrthoDB" id="9800855at2"/>
<keyword evidence="4" id="KW-0378">Hydrolase</keyword>
<evidence type="ECO:0000313" key="12">
    <source>
        <dbReference type="EMBL" id="QBI03813.1"/>
    </source>
</evidence>
<dbReference type="Gene3D" id="3.20.190.10">
    <property type="entry name" value="MutM-like, N-terminal"/>
    <property type="match status" value="1"/>
</dbReference>